<sequence>MPLPSSHNTLRTQKTYTLTLPNILLPIQTSPDTLIFILAKTNSWDAPIVTGVEVRGQILLSIHSTLLWNPLMEKQQTNSNSLSSAEAEYKTMTEGIQD</sequence>
<proteinExistence type="predicted"/>
<dbReference type="EMBL" id="AVOT02007093">
    <property type="protein sequence ID" value="MBW0483147.1"/>
    <property type="molecule type" value="Genomic_DNA"/>
</dbReference>
<evidence type="ECO:0000313" key="2">
    <source>
        <dbReference type="EMBL" id="MBW0483147.1"/>
    </source>
</evidence>
<gene>
    <name evidence="2" type="ORF">O181_022862</name>
</gene>
<keyword evidence="3" id="KW-1185">Reference proteome</keyword>
<evidence type="ECO:0000256" key="1">
    <source>
        <dbReference type="SAM" id="MobiDB-lite"/>
    </source>
</evidence>
<organism evidence="2 3">
    <name type="scientific">Austropuccinia psidii MF-1</name>
    <dbReference type="NCBI Taxonomy" id="1389203"/>
    <lineage>
        <taxon>Eukaryota</taxon>
        <taxon>Fungi</taxon>
        <taxon>Dikarya</taxon>
        <taxon>Basidiomycota</taxon>
        <taxon>Pucciniomycotina</taxon>
        <taxon>Pucciniomycetes</taxon>
        <taxon>Pucciniales</taxon>
        <taxon>Sphaerophragmiaceae</taxon>
        <taxon>Austropuccinia</taxon>
    </lineage>
</organism>
<evidence type="ECO:0000313" key="3">
    <source>
        <dbReference type="Proteomes" id="UP000765509"/>
    </source>
</evidence>
<accession>A0A9Q3GXJ2</accession>
<reference evidence="2" key="1">
    <citation type="submission" date="2021-03" db="EMBL/GenBank/DDBJ databases">
        <title>Draft genome sequence of rust myrtle Austropuccinia psidii MF-1, a brazilian biotype.</title>
        <authorList>
            <person name="Quecine M.C."/>
            <person name="Pachon D.M.R."/>
            <person name="Bonatelli M.L."/>
            <person name="Correr F.H."/>
            <person name="Franceschini L.M."/>
            <person name="Leite T.F."/>
            <person name="Margarido G.R.A."/>
            <person name="Almeida C.A."/>
            <person name="Ferrarezi J.A."/>
            <person name="Labate C.A."/>
        </authorList>
    </citation>
    <scope>NUCLEOTIDE SEQUENCE</scope>
    <source>
        <strain evidence="2">MF-1</strain>
    </source>
</reference>
<dbReference type="AlphaFoldDB" id="A0A9Q3GXJ2"/>
<protein>
    <submittedName>
        <fullName evidence="2">Uncharacterized protein</fullName>
    </submittedName>
</protein>
<comment type="caution">
    <text evidence="2">The sequence shown here is derived from an EMBL/GenBank/DDBJ whole genome shotgun (WGS) entry which is preliminary data.</text>
</comment>
<dbReference type="Proteomes" id="UP000765509">
    <property type="component" value="Unassembled WGS sequence"/>
</dbReference>
<name>A0A9Q3GXJ2_9BASI</name>
<feature type="region of interest" description="Disordered" evidence="1">
    <location>
        <begin position="77"/>
        <end position="98"/>
    </location>
</feature>